<name>A0ABU4ITN4_9VIBR</name>
<reference evidence="1 2" key="1">
    <citation type="submission" date="2023-11" db="EMBL/GenBank/DDBJ databases">
        <title>Plant-associative lifestyle of Vibrio porteresiae and its evolutionary dynamics.</title>
        <authorList>
            <person name="Rameshkumar N."/>
            <person name="Kirti K."/>
        </authorList>
    </citation>
    <scope>NUCLEOTIDE SEQUENCE [LARGE SCALE GENOMIC DNA]</scope>
    <source>
        <strain evidence="1 2">MSSRF7</strain>
    </source>
</reference>
<proteinExistence type="predicted"/>
<comment type="caution">
    <text evidence="1">The sequence shown here is derived from an EMBL/GenBank/DDBJ whole genome shotgun (WGS) entry which is preliminary data.</text>
</comment>
<evidence type="ECO:0008006" key="3">
    <source>
        <dbReference type="Google" id="ProtNLM"/>
    </source>
</evidence>
<dbReference type="RefSeq" id="WP_318584708.1">
    <property type="nucleotide sequence ID" value="NZ_JAWRCP010000001.1"/>
</dbReference>
<sequence length="116" mass="13546">MIYRDALIKAIDYWNSDPIEDEWFFESFRDDFIGKMSPSEAFSAINETIGFLLKEEDESTACEILQTIINLAEKSQTTEVPSALIENKNLIKSQFDARGDYSKSKLGELFRYYRFF</sequence>
<protein>
    <recommendedName>
        <fullName evidence="3">DUF1871 family protein</fullName>
    </recommendedName>
</protein>
<keyword evidence="2" id="KW-1185">Reference proteome</keyword>
<accession>A0ABU4ITN4</accession>
<gene>
    <name evidence="1" type="ORF">SBX64_07935</name>
</gene>
<organism evidence="1 2">
    <name type="scientific">Vibrio rhizosphaerae</name>
    <dbReference type="NCBI Taxonomy" id="398736"/>
    <lineage>
        <taxon>Bacteria</taxon>
        <taxon>Pseudomonadati</taxon>
        <taxon>Pseudomonadota</taxon>
        <taxon>Gammaproteobacteria</taxon>
        <taxon>Vibrionales</taxon>
        <taxon>Vibrionaceae</taxon>
        <taxon>Vibrio</taxon>
    </lineage>
</organism>
<dbReference type="EMBL" id="JAWRCP010000001">
    <property type="protein sequence ID" value="MDW6092472.1"/>
    <property type="molecule type" value="Genomic_DNA"/>
</dbReference>
<dbReference type="Proteomes" id="UP001279860">
    <property type="component" value="Unassembled WGS sequence"/>
</dbReference>
<evidence type="ECO:0000313" key="2">
    <source>
        <dbReference type="Proteomes" id="UP001279860"/>
    </source>
</evidence>
<evidence type="ECO:0000313" key="1">
    <source>
        <dbReference type="EMBL" id="MDW6092472.1"/>
    </source>
</evidence>